<dbReference type="InterPro" id="IPR050097">
    <property type="entry name" value="Ferredoxin-NADP_redctase_2"/>
</dbReference>
<proteinExistence type="inferred from homology"/>
<feature type="binding site" evidence="5">
    <location>
        <position position="81"/>
    </location>
    <ligand>
        <name>FAD</name>
        <dbReference type="ChEBI" id="CHEBI:57692"/>
    </ligand>
</feature>
<evidence type="ECO:0000256" key="5">
    <source>
        <dbReference type="HAMAP-Rule" id="MF_01685"/>
    </source>
</evidence>
<gene>
    <name evidence="7" type="ORF">D3871_17215</name>
</gene>
<dbReference type="Proteomes" id="UP000265955">
    <property type="component" value="Unassembled WGS sequence"/>
</dbReference>
<dbReference type="HAMAP" id="MF_01685">
    <property type="entry name" value="FENR2"/>
    <property type="match status" value="1"/>
</dbReference>
<comment type="caution">
    <text evidence="7">The sequence shown here is derived from an EMBL/GenBank/DDBJ whole genome shotgun (WGS) entry which is preliminary data.</text>
</comment>
<feature type="binding site" evidence="5">
    <location>
        <position position="126"/>
    </location>
    <ligand>
        <name>FAD</name>
        <dbReference type="ChEBI" id="CHEBI:57692"/>
    </ligand>
</feature>
<dbReference type="PRINTS" id="PR00368">
    <property type="entry name" value="FADPNR"/>
</dbReference>
<dbReference type="GO" id="GO:0004324">
    <property type="term" value="F:ferredoxin-NADP+ reductase activity"/>
    <property type="evidence" value="ECO:0007669"/>
    <property type="project" value="UniProtKB-UniRule"/>
</dbReference>
<feature type="binding site" evidence="5">
    <location>
        <position position="366"/>
    </location>
    <ligand>
        <name>FAD</name>
        <dbReference type="ChEBI" id="CHEBI:57692"/>
    </ligand>
</feature>
<dbReference type="AlphaFoldDB" id="A0A3A3FP14"/>
<keyword evidence="1 5" id="KW-0285">Flavoprotein</keyword>
<dbReference type="Pfam" id="PF07992">
    <property type="entry name" value="Pyr_redox_2"/>
    <property type="match status" value="1"/>
</dbReference>
<evidence type="ECO:0000313" key="7">
    <source>
        <dbReference type="EMBL" id="RJF95192.1"/>
    </source>
</evidence>
<dbReference type="EMBL" id="QYUO01000002">
    <property type="protein sequence ID" value="RJF95192.1"/>
    <property type="molecule type" value="Genomic_DNA"/>
</dbReference>
<keyword evidence="2 5" id="KW-0274">FAD</keyword>
<name>A0A3A3FP14_9BURK</name>
<evidence type="ECO:0000256" key="2">
    <source>
        <dbReference type="ARBA" id="ARBA00022827"/>
    </source>
</evidence>
<feature type="binding site" evidence="5">
    <location>
        <position position="325"/>
    </location>
    <ligand>
        <name>FAD</name>
        <dbReference type="ChEBI" id="CHEBI:57692"/>
    </ligand>
</feature>
<feature type="binding site" evidence="5">
    <location>
        <position position="86"/>
    </location>
    <ligand>
        <name>FAD</name>
        <dbReference type="ChEBI" id="CHEBI:57692"/>
    </ligand>
</feature>
<comment type="similarity">
    <text evidence="5">Belongs to the ferredoxin--NADP reductase type 2 family.</text>
</comment>
<sequence>MSAALKRGSATFSKQVLRRGQDDARLFAVELIQNRNAENVLIKTDVVIIGAGPVGLFAVFELGLLGLSAHVIDVLDKPGGQCAEFYPEKPIYDIPGIPACTGQELTDGLLAQIRPFEPMFHFNTSARHVEPLGDGGWRLTTDAGEVFEAPVIVIAAGGGSFMPKKPAIAGIEDYDGKSVHYAVRKIDAFRGKRLVISGGGDSALDWTMALQPVAQRVTLVHRRAEFRAVPDSVVRMLALADAGKIDFMLGEIVSLHGEEGILQRVGLRTDTGVREIGCDAFLPFFGLTMKIGPIADFGLELQAGRIVVDTEKFETNRKGIFAIGDINVYPGKLKLILSGFHEAALMAQQAFRYARPNQKLLFQYTTTSTKLRDKLGAA</sequence>
<organism evidence="7 8">
    <name type="scientific">Noviherbaspirillum saxi</name>
    <dbReference type="NCBI Taxonomy" id="2320863"/>
    <lineage>
        <taxon>Bacteria</taxon>
        <taxon>Pseudomonadati</taxon>
        <taxon>Pseudomonadota</taxon>
        <taxon>Betaproteobacteria</taxon>
        <taxon>Burkholderiales</taxon>
        <taxon>Oxalobacteraceae</taxon>
        <taxon>Noviherbaspirillum</taxon>
    </lineage>
</organism>
<keyword evidence="8" id="KW-1185">Reference proteome</keyword>
<protein>
    <recommendedName>
        <fullName evidence="5">Ferredoxin--NADP reductase</fullName>
        <shortName evidence="5">FNR</shortName>
        <shortName evidence="5">Fd-NADP(+) reductase</shortName>
        <ecNumber evidence="5">1.18.1.2</ecNumber>
    </recommendedName>
</protein>
<comment type="cofactor">
    <cofactor evidence="5">
        <name>FAD</name>
        <dbReference type="ChEBI" id="CHEBI:57692"/>
    </cofactor>
    <text evidence="5">Binds 1 FAD per subunit.</text>
</comment>
<evidence type="ECO:0000259" key="6">
    <source>
        <dbReference type="Pfam" id="PF07992"/>
    </source>
</evidence>
<dbReference type="InterPro" id="IPR022890">
    <property type="entry name" value="Fd--NADP_Rdtase_type_2"/>
</dbReference>
<comment type="caution">
    <text evidence="5">Lacks conserved residue(s) required for the propagation of feature annotation.</text>
</comment>
<reference evidence="8" key="1">
    <citation type="submission" date="2018-09" db="EMBL/GenBank/DDBJ databases">
        <authorList>
            <person name="Zhu H."/>
        </authorList>
    </citation>
    <scope>NUCLEOTIDE SEQUENCE [LARGE SCALE GENOMIC DNA]</scope>
    <source>
        <strain evidence="8">K1R23-30</strain>
    </source>
</reference>
<feature type="binding site" evidence="5">
    <location>
        <position position="161"/>
    </location>
    <ligand>
        <name>FAD</name>
        <dbReference type="ChEBI" id="CHEBI:57692"/>
    </ligand>
</feature>
<dbReference type="PRINTS" id="PR00469">
    <property type="entry name" value="PNDRDTASEII"/>
</dbReference>
<evidence type="ECO:0000313" key="8">
    <source>
        <dbReference type="Proteomes" id="UP000265955"/>
    </source>
</evidence>
<comment type="catalytic activity">
    <reaction evidence="5">
        <text>2 reduced [2Fe-2S]-[ferredoxin] + NADP(+) + H(+) = 2 oxidized [2Fe-2S]-[ferredoxin] + NADPH</text>
        <dbReference type="Rhea" id="RHEA:20125"/>
        <dbReference type="Rhea" id="RHEA-COMP:10000"/>
        <dbReference type="Rhea" id="RHEA-COMP:10001"/>
        <dbReference type="ChEBI" id="CHEBI:15378"/>
        <dbReference type="ChEBI" id="CHEBI:33737"/>
        <dbReference type="ChEBI" id="CHEBI:33738"/>
        <dbReference type="ChEBI" id="CHEBI:57783"/>
        <dbReference type="ChEBI" id="CHEBI:58349"/>
        <dbReference type="EC" id="1.18.1.2"/>
    </reaction>
</comment>
<dbReference type="InterPro" id="IPR023753">
    <property type="entry name" value="FAD/NAD-binding_dom"/>
</dbReference>
<keyword evidence="3 5" id="KW-0521">NADP</keyword>
<dbReference type="Gene3D" id="3.50.50.60">
    <property type="entry name" value="FAD/NAD(P)-binding domain"/>
    <property type="match status" value="2"/>
</dbReference>
<feature type="domain" description="FAD/NAD(P)-binding" evidence="6">
    <location>
        <begin position="45"/>
        <end position="330"/>
    </location>
</feature>
<dbReference type="GO" id="GO:0050661">
    <property type="term" value="F:NADP binding"/>
    <property type="evidence" value="ECO:0007669"/>
    <property type="project" value="UniProtKB-UniRule"/>
</dbReference>
<comment type="subunit">
    <text evidence="5">Homodimer.</text>
</comment>
<dbReference type="SUPFAM" id="SSF51905">
    <property type="entry name" value="FAD/NAD(P)-binding domain"/>
    <property type="match status" value="1"/>
</dbReference>
<dbReference type="OrthoDB" id="9806179at2"/>
<dbReference type="GO" id="GO:0050660">
    <property type="term" value="F:flavin adenine dinucleotide binding"/>
    <property type="evidence" value="ECO:0007669"/>
    <property type="project" value="UniProtKB-UniRule"/>
</dbReference>
<dbReference type="InterPro" id="IPR036188">
    <property type="entry name" value="FAD/NAD-bd_sf"/>
</dbReference>
<evidence type="ECO:0000256" key="1">
    <source>
        <dbReference type="ARBA" id="ARBA00022630"/>
    </source>
</evidence>
<feature type="binding site" evidence="5">
    <location>
        <position position="73"/>
    </location>
    <ligand>
        <name>FAD</name>
        <dbReference type="ChEBI" id="CHEBI:57692"/>
    </ligand>
</feature>
<dbReference type="PANTHER" id="PTHR48105">
    <property type="entry name" value="THIOREDOXIN REDUCTASE 1-RELATED-RELATED"/>
    <property type="match status" value="1"/>
</dbReference>
<accession>A0A3A3FP14</accession>
<keyword evidence="4 5" id="KW-0560">Oxidoreductase</keyword>
<dbReference type="EC" id="1.18.1.2" evidence="5"/>
<evidence type="ECO:0000256" key="3">
    <source>
        <dbReference type="ARBA" id="ARBA00022857"/>
    </source>
</evidence>
<evidence type="ECO:0000256" key="4">
    <source>
        <dbReference type="ARBA" id="ARBA00023002"/>
    </source>
</evidence>